<accession>A0A6L9L3F0</accession>
<evidence type="ECO:0000256" key="1">
    <source>
        <dbReference type="SAM" id="Phobius"/>
    </source>
</evidence>
<keyword evidence="1" id="KW-0472">Membrane</keyword>
<keyword evidence="1" id="KW-0812">Transmembrane</keyword>
<evidence type="ECO:0000313" key="2">
    <source>
        <dbReference type="EMBL" id="NDU94930.1"/>
    </source>
</evidence>
<organism evidence="2 3">
    <name type="scientific">Spirosoma terrae</name>
    <dbReference type="NCBI Taxonomy" id="1968276"/>
    <lineage>
        <taxon>Bacteria</taxon>
        <taxon>Pseudomonadati</taxon>
        <taxon>Bacteroidota</taxon>
        <taxon>Cytophagia</taxon>
        <taxon>Cytophagales</taxon>
        <taxon>Cytophagaceae</taxon>
        <taxon>Spirosoma</taxon>
    </lineage>
</organism>
<evidence type="ECO:0000313" key="3">
    <source>
        <dbReference type="Proteomes" id="UP000474175"/>
    </source>
</evidence>
<dbReference type="AlphaFoldDB" id="A0A6L9L3F0"/>
<dbReference type="RefSeq" id="WP_163945911.1">
    <property type="nucleotide sequence ID" value="NZ_JAAFZH010000003.1"/>
</dbReference>
<reference evidence="2 3" key="1">
    <citation type="submission" date="2020-02" db="EMBL/GenBank/DDBJ databases">
        <title>Draft genome sequence of two Spirosoma agri KCTC 52727 and Spirosoma terrae KCTC 52035.</title>
        <authorList>
            <person name="Rojas J."/>
            <person name="Ambika Manirajan B."/>
            <person name="Suarez C."/>
            <person name="Ratering S."/>
            <person name="Schnell S."/>
        </authorList>
    </citation>
    <scope>NUCLEOTIDE SEQUENCE [LARGE SCALE GENOMIC DNA]</scope>
    <source>
        <strain evidence="2 3">KCTC 52035</strain>
    </source>
</reference>
<evidence type="ECO:0008006" key="4">
    <source>
        <dbReference type="Google" id="ProtNLM"/>
    </source>
</evidence>
<feature type="transmembrane region" description="Helical" evidence="1">
    <location>
        <begin position="12"/>
        <end position="36"/>
    </location>
</feature>
<name>A0A6L9L3F0_9BACT</name>
<dbReference type="EMBL" id="JAAFZH010000003">
    <property type="protein sequence ID" value="NDU94930.1"/>
    <property type="molecule type" value="Genomic_DNA"/>
</dbReference>
<keyword evidence="3" id="KW-1185">Reference proteome</keyword>
<protein>
    <recommendedName>
        <fullName evidence="4">DUF3592 domain-containing protein</fullName>
    </recommendedName>
</protein>
<comment type="caution">
    <text evidence="2">The sequence shown here is derived from an EMBL/GenBank/DDBJ whole genome shotgun (WGS) entry which is preliminary data.</text>
</comment>
<dbReference type="Proteomes" id="UP000474175">
    <property type="component" value="Unassembled WGS sequence"/>
</dbReference>
<proteinExistence type="predicted"/>
<sequence>MSEGKEIRNVKFTWKMFLISFSFLIAMTPFFLYQLYRNKERRAIRKNQAFATARITALTYQRNKAKSWYRTLATYQVGKATFTCTGRASYTLSHPQRSTLLGAQLPVIYEKENPANGELLFSERQFDRFNLSFPDSLAWTKAYFLE</sequence>
<keyword evidence="1" id="KW-1133">Transmembrane helix</keyword>
<gene>
    <name evidence="2" type="ORF">GK108_08590</name>
</gene>